<proteinExistence type="predicted"/>
<gene>
    <name evidence="2" type="ORF">IU449_24740</name>
</gene>
<dbReference type="InterPro" id="IPR039422">
    <property type="entry name" value="MarR/SlyA-like"/>
</dbReference>
<reference evidence="2 3" key="1">
    <citation type="submission" date="2020-10" db="EMBL/GenBank/DDBJ databases">
        <title>Identification of Nocardia species via Next-generation sequencing and recognition of intraspecies genetic diversity.</title>
        <authorList>
            <person name="Li P."/>
            <person name="Li P."/>
            <person name="Lu B."/>
        </authorList>
    </citation>
    <scope>NUCLEOTIDE SEQUENCE [LARGE SCALE GENOMIC DNA]</scope>
    <source>
        <strain evidence="2 3">BJ06-0143</strain>
    </source>
</reference>
<dbReference type="PANTHER" id="PTHR33164:SF43">
    <property type="entry name" value="HTH-TYPE TRANSCRIPTIONAL REPRESSOR YETL"/>
    <property type="match status" value="1"/>
</dbReference>
<dbReference type="PROSITE" id="PS50995">
    <property type="entry name" value="HTH_MARR_2"/>
    <property type="match status" value="1"/>
</dbReference>
<name>A0ABS0DGX7_9NOCA</name>
<comment type="caution">
    <text evidence="2">The sequence shown here is derived from an EMBL/GenBank/DDBJ whole genome shotgun (WGS) entry which is preliminary data.</text>
</comment>
<dbReference type="PANTHER" id="PTHR33164">
    <property type="entry name" value="TRANSCRIPTIONAL REGULATOR, MARR FAMILY"/>
    <property type="match status" value="1"/>
</dbReference>
<dbReference type="Gene3D" id="1.10.10.10">
    <property type="entry name" value="Winged helix-like DNA-binding domain superfamily/Winged helix DNA-binding domain"/>
    <property type="match status" value="1"/>
</dbReference>
<dbReference type="SUPFAM" id="SSF46785">
    <property type="entry name" value="Winged helix' DNA-binding domain"/>
    <property type="match status" value="1"/>
</dbReference>
<dbReference type="EMBL" id="JADLQN010000006">
    <property type="protein sequence ID" value="MBF6357715.1"/>
    <property type="molecule type" value="Genomic_DNA"/>
</dbReference>
<sequence length="197" mass="21537">MHSDDDLDRRLVDALERLSGGVRALAQRSARDHGLTPLQQQVLLALSKNPPPRREVSALAAECDVTRPTMSDAVTALERKGLLSRSPGGDGRRRVLTPTPRGCEVVDDLREWDTPAVRTLLGVPVEDRAATLQTVLSMIAGLQRQGVISVARVCTSCRFFEAHAHSDRVAPHHCRLLNAPLPLTELRTDCPEHQPAA</sequence>
<dbReference type="InterPro" id="IPR000835">
    <property type="entry name" value="HTH_MarR-typ"/>
</dbReference>
<protein>
    <submittedName>
        <fullName evidence="2">Winged helix-turn-helix transcriptional regulator</fullName>
    </submittedName>
</protein>
<evidence type="ECO:0000259" key="1">
    <source>
        <dbReference type="PROSITE" id="PS50995"/>
    </source>
</evidence>
<accession>A0ABS0DGX7</accession>
<dbReference type="InterPro" id="IPR036390">
    <property type="entry name" value="WH_DNA-bd_sf"/>
</dbReference>
<dbReference type="InterPro" id="IPR036388">
    <property type="entry name" value="WH-like_DNA-bd_sf"/>
</dbReference>
<dbReference type="Proteomes" id="UP000707731">
    <property type="component" value="Unassembled WGS sequence"/>
</dbReference>
<organism evidence="2 3">
    <name type="scientific">Nocardia higoensis</name>
    <dbReference type="NCBI Taxonomy" id="228599"/>
    <lineage>
        <taxon>Bacteria</taxon>
        <taxon>Bacillati</taxon>
        <taxon>Actinomycetota</taxon>
        <taxon>Actinomycetes</taxon>
        <taxon>Mycobacteriales</taxon>
        <taxon>Nocardiaceae</taxon>
        <taxon>Nocardia</taxon>
    </lineage>
</organism>
<dbReference type="Pfam" id="PF12802">
    <property type="entry name" value="MarR_2"/>
    <property type="match status" value="1"/>
</dbReference>
<keyword evidence="3" id="KW-1185">Reference proteome</keyword>
<feature type="domain" description="HTH marR-type" evidence="1">
    <location>
        <begin position="8"/>
        <end position="141"/>
    </location>
</feature>
<evidence type="ECO:0000313" key="2">
    <source>
        <dbReference type="EMBL" id="MBF6357715.1"/>
    </source>
</evidence>
<evidence type="ECO:0000313" key="3">
    <source>
        <dbReference type="Proteomes" id="UP000707731"/>
    </source>
</evidence>
<dbReference type="SMART" id="SM00347">
    <property type="entry name" value="HTH_MARR"/>
    <property type="match status" value="1"/>
</dbReference>